<accession>A0A8G1R3E2</accession>
<name>A0A8G1R3E2_9EURO</name>
<reference evidence="2 3" key="1">
    <citation type="submission" date="2018-02" db="EMBL/GenBank/DDBJ databases">
        <title>The genomes of Aspergillus section Nigri reveals drivers in fungal speciation.</title>
        <authorList>
            <consortium name="DOE Joint Genome Institute"/>
            <person name="Vesth T.C."/>
            <person name="Nybo J."/>
            <person name="Theobald S."/>
            <person name="Brandl J."/>
            <person name="Frisvad J.C."/>
            <person name="Nielsen K.F."/>
            <person name="Lyhne E.K."/>
            <person name="Kogle M.E."/>
            <person name="Kuo A."/>
            <person name="Riley R."/>
            <person name="Clum A."/>
            <person name="Nolan M."/>
            <person name="Lipzen A."/>
            <person name="Salamov A."/>
            <person name="Henrissat B."/>
            <person name="Wiebenga A."/>
            <person name="De vries R.P."/>
            <person name="Grigoriev I.V."/>
            <person name="Mortensen U.H."/>
            <person name="Andersen M.R."/>
            <person name="Baker S.E."/>
        </authorList>
    </citation>
    <scope>NUCLEOTIDE SEQUENCE [LARGE SCALE GENOMIC DNA]</scope>
    <source>
        <strain evidence="2 3">CBS 112811</strain>
    </source>
</reference>
<proteinExistence type="predicted"/>
<feature type="signal peptide" evidence="1">
    <location>
        <begin position="1"/>
        <end position="18"/>
    </location>
</feature>
<sequence length="107" mass="11816">MKIASILLTAVFAAFAAAAPVASEDSHAVIPVNSCHHQRGSSPYVVALVDARRLFEQHCRYFQSYSNKLVLSSASLSFVLFEFCASVQVFPVNQVFLCFYVNAEAYM</sequence>
<evidence type="ECO:0000313" key="2">
    <source>
        <dbReference type="EMBL" id="RAH57931.1"/>
    </source>
</evidence>
<evidence type="ECO:0000313" key="3">
    <source>
        <dbReference type="Proteomes" id="UP000249526"/>
    </source>
</evidence>
<organism evidence="2 3">
    <name type="scientific">Aspergillus piperis CBS 112811</name>
    <dbReference type="NCBI Taxonomy" id="1448313"/>
    <lineage>
        <taxon>Eukaryota</taxon>
        <taxon>Fungi</taxon>
        <taxon>Dikarya</taxon>
        <taxon>Ascomycota</taxon>
        <taxon>Pezizomycotina</taxon>
        <taxon>Eurotiomycetes</taxon>
        <taxon>Eurotiomycetidae</taxon>
        <taxon>Eurotiales</taxon>
        <taxon>Aspergillaceae</taxon>
        <taxon>Aspergillus</taxon>
        <taxon>Aspergillus subgen. Circumdati</taxon>
    </lineage>
</organism>
<feature type="chain" id="PRO_5034899625" evidence="1">
    <location>
        <begin position="19"/>
        <end position="107"/>
    </location>
</feature>
<dbReference type="AlphaFoldDB" id="A0A8G1R3E2"/>
<keyword evidence="3" id="KW-1185">Reference proteome</keyword>
<evidence type="ECO:0000256" key="1">
    <source>
        <dbReference type="SAM" id="SignalP"/>
    </source>
</evidence>
<dbReference type="RefSeq" id="XP_025515853.1">
    <property type="nucleotide sequence ID" value="XM_025665081.1"/>
</dbReference>
<protein>
    <submittedName>
        <fullName evidence="2">Uncharacterized protein</fullName>
    </submittedName>
</protein>
<gene>
    <name evidence="2" type="ORF">BO85DRAFT_519833</name>
</gene>
<keyword evidence="1" id="KW-0732">Signal</keyword>
<dbReference type="EMBL" id="KZ825061">
    <property type="protein sequence ID" value="RAH57931.1"/>
    <property type="molecule type" value="Genomic_DNA"/>
</dbReference>
<dbReference type="GeneID" id="37168483"/>
<dbReference type="Proteomes" id="UP000249526">
    <property type="component" value="Unassembled WGS sequence"/>
</dbReference>